<dbReference type="InterPro" id="IPR020607">
    <property type="entry name" value="Primase_DnaG_arc"/>
</dbReference>
<dbReference type="PANTHER" id="PTHR30313:SF2">
    <property type="entry name" value="DNA PRIMASE"/>
    <property type="match status" value="1"/>
</dbReference>
<dbReference type="PROSITE" id="PS50880">
    <property type="entry name" value="TOPRIM"/>
    <property type="match status" value="1"/>
</dbReference>
<feature type="compositionally biased region" description="Low complexity" evidence="10">
    <location>
        <begin position="326"/>
        <end position="342"/>
    </location>
</feature>
<dbReference type="SMART" id="SM00493">
    <property type="entry name" value="TOPRIM"/>
    <property type="match status" value="1"/>
</dbReference>
<dbReference type="GO" id="GO:0000428">
    <property type="term" value="C:DNA-directed RNA polymerase complex"/>
    <property type="evidence" value="ECO:0007669"/>
    <property type="project" value="UniProtKB-KW"/>
</dbReference>
<dbReference type="Gene3D" id="3.40.1360.10">
    <property type="match status" value="1"/>
</dbReference>
<name>A0A2G1WEZ5_9EURY</name>
<feature type="domain" description="Toprim" evidence="11">
    <location>
        <begin position="167"/>
        <end position="241"/>
    </location>
</feature>
<dbReference type="GO" id="GO:0005737">
    <property type="term" value="C:cytoplasm"/>
    <property type="evidence" value="ECO:0007669"/>
    <property type="project" value="TreeGrafter"/>
</dbReference>
<sequence>MKDTEKYLIHATIAADGVVERSDVVGAVFGQTEGLLGDELDLRDLQESSRVGRIDVAVESENGQSFGEVTVASSLDKVETAILAAALETIDRIGPCHASVEVTSIEDVRAAKRREVVERAKELVAGGFEETSLRSDDILEEVREAARVEGIVDYEGLPAGPRVGDSDAVIVVEGRADVLTLLECGIKNAVAVEGTNVPDAVAELTADRTVTAFLDGDRGGELILRELAQVGDVDYVAFAPPGESVEDLDRNAVFEALRGKVPYSSLADEPNLREAAADEPGEASPEGDRPPEDGETDLTDRASGPADGADRTTESDAETAAGADQANGGSDSGAVADGARGANAGGLVEAVEDAPGPAAIDAEKAEEEDGADSDDALDDGERGGDTADGAAPDDAGDTEDTDDADETDTPSDDEASADTGGSSGEERGPADDTPIDDEPRSIEEHVQEIVDAGSDRARLLGDDRGVLTEVQAADAFDAVESAETAPHTVVVDGPIDQRLLDVAAQRGVSQLLGREVGEFVKRPVGTRVLTVGDLRAGS</sequence>
<dbReference type="GO" id="GO:0000178">
    <property type="term" value="C:exosome (RNase complex)"/>
    <property type="evidence" value="ECO:0007669"/>
    <property type="project" value="InterPro"/>
</dbReference>
<comment type="caution">
    <text evidence="12">The sequence shown here is derived from an EMBL/GenBank/DDBJ whole genome shotgun (WGS) entry which is preliminary data.</text>
</comment>
<dbReference type="NCBIfam" id="NF003108">
    <property type="entry name" value="PRK04031.1-1"/>
    <property type="match status" value="1"/>
</dbReference>
<feature type="compositionally biased region" description="Acidic residues" evidence="10">
    <location>
        <begin position="394"/>
        <end position="416"/>
    </location>
</feature>
<comment type="similarity">
    <text evidence="9">Belongs to the archaeal DnaG primase family.</text>
</comment>
<keyword evidence="1 9" id="KW-0240">DNA-directed RNA polymerase</keyword>
<evidence type="ECO:0000256" key="1">
    <source>
        <dbReference type="ARBA" id="ARBA00022478"/>
    </source>
</evidence>
<dbReference type="OrthoDB" id="8643at2157"/>
<dbReference type="GO" id="GO:0003899">
    <property type="term" value="F:DNA-directed RNA polymerase activity"/>
    <property type="evidence" value="ECO:0007669"/>
    <property type="project" value="UniProtKB-UniRule"/>
</dbReference>
<dbReference type="InterPro" id="IPR050219">
    <property type="entry name" value="DnaG_primase"/>
</dbReference>
<comment type="subunit">
    <text evidence="9">Forms a ternary complex with MCM helicase and DNA.</text>
</comment>
<keyword evidence="5 9" id="KW-0235">DNA replication</keyword>
<evidence type="ECO:0000256" key="10">
    <source>
        <dbReference type="SAM" id="MobiDB-lite"/>
    </source>
</evidence>
<keyword evidence="6" id="KW-0479">Metal-binding</keyword>
<dbReference type="RefSeq" id="WP_099256589.1">
    <property type="nucleotide sequence ID" value="NZ_NHOA01000149.1"/>
</dbReference>
<dbReference type="InterPro" id="IPR006171">
    <property type="entry name" value="TOPRIM_dom"/>
</dbReference>
<keyword evidence="3 9" id="KW-0808">Transferase</keyword>
<evidence type="ECO:0000256" key="5">
    <source>
        <dbReference type="ARBA" id="ARBA00022705"/>
    </source>
</evidence>
<accession>A0A2G1WEZ5</accession>
<evidence type="ECO:0000256" key="7">
    <source>
        <dbReference type="ARBA" id="ARBA00022842"/>
    </source>
</evidence>
<feature type="compositionally biased region" description="Acidic residues" evidence="10">
    <location>
        <begin position="364"/>
        <end position="378"/>
    </location>
</feature>
<evidence type="ECO:0000313" key="12">
    <source>
        <dbReference type="EMBL" id="PHQ37552.1"/>
    </source>
</evidence>
<evidence type="ECO:0000313" key="13">
    <source>
        <dbReference type="Proteomes" id="UP000222824"/>
    </source>
</evidence>
<comment type="function">
    <text evidence="9">RNA polymerase that catalyzes the synthesis of short RNA molecules used as primers for DNA polymerase during DNA replication.</text>
</comment>
<evidence type="ECO:0000256" key="4">
    <source>
        <dbReference type="ARBA" id="ARBA00022695"/>
    </source>
</evidence>
<keyword evidence="7" id="KW-0460">Magnesium</keyword>
<keyword evidence="8 9" id="KW-0804">Transcription</keyword>
<dbReference type="GO" id="GO:1990077">
    <property type="term" value="C:primosome complex"/>
    <property type="evidence" value="ECO:0007669"/>
    <property type="project" value="UniProtKB-KW"/>
</dbReference>
<dbReference type="EMBL" id="NHOA01000149">
    <property type="protein sequence ID" value="PHQ37552.1"/>
    <property type="molecule type" value="Genomic_DNA"/>
</dbReference>
<organism evidence="12 13">
    <name type="scientific">Halorubrum persicum</name>
    <dbReference type="NCBI Taxonomy" id="1383844"/>
    <lineage>
        <taxon>Archaea</taxon>
        <taxon>Methanobacteriati</taxon>
        <taxon>Methanobacteriota</taxon>
        <taxon>Stenosarchaea group</taxon>
        <taxon>Halobacteria</taxon>
        <taxon>Halobacteriales</taxon>
        <taxon>Haloferacaceae</taxon>
        <taxon>Halorubrum</taxon>
    </lineage>
</organism>
<dbReference type="EC" id="2.7.7.101" evidence="9"/>
<dbReference type="Proteomes" id="UP000222824">
    <property type="component" value="Unassembled WGS sequence"/>
</dbReference>
<dbReference type="GO" id="GO:0046872">
    <property type="term" value="F:metal ion binding"/>
    <property type="evidence" value="ECO:0007669"/>
    <property type="project" value="UniProtKB-KW"/>
</dbReference>
<gene>
    <name evidence="9" type="primary">dnaG</name>
    <name evidence="12" type="ORF">DJ69_16215</name>
</gene>
<dbReference type="AlphaFoldDB" id="A0A2G1WEZ5"/>
<evidence type="ECO:0000256" key="9">
    <source>
        <dbReference type="HAMAP-Rule" id="MF_00007"/>
    </source>
</evidence>
<dbReference type="Pfam" id="PF13662">
    <property type="entry name" value="Toprim_4"/>
    <property type="match status" value="1"/>
</dbReference>
<keyword evidence="13" id="KW-1185">Reference proteome</keyword>
<evidence type="ECO:0000256" key="6">
    <source>
        <dbReference type="ARBA" id="ARBA00022723"/>
    </source>
</evidence>
<dbReference type="CDD" id="cd01029">
    <property type="entry name" value="TOPRIM_primases"/>
    <property type="match status" value="1"/>
</dbReference>
<evidence type="ECO:0000256" key="3">
    <source>
        <dbReference type="ARBA" id="ARBA00022679"/>
    </source>
</evidence>
<protein>
    <recommendedName>
        <fullName evidence="9">DNA primase DnaG</fullName>
        <ecNumber evidence="9">2.7.7.101</ecNumber>
    </recommendedName>
</protein>
<reference evidence="12 13" key="1">
    <citation type="journal article" date="2014" name="Front. Microbiol.">
        <title>Population and genomic analysis of the genus Halorubrum.</title>
        <authorList>
            <person name="Fullmer M.S."/>
            <person name="Soucy S.M."/>
            <person name="Swithers K.S."/>
            <person name="Makkay A.M."/>
            <person name="Wheeler R."/>
            <person name="Ventosa A."/>
            <person name="Gogarten J.P."/>
            <person name="Papke R.T."/>
        </authorList>
    </citation>
    <scope>NUCLEOTIDE SEQUENCE [LARGE SCALE GENOMIC DNA]</scope>
    <source>
        <strain evidence="12 13">C49</strain>
    </source>
</reference>
<feature type="region of interest" description="Disordered" evidence="10">
    <location>
        <begin position="265"/>
        <end position="445"/>
    </location>
</feature>
<evidence type="ECO:0000259" key="11">
    <source>
        <dbReference type="PROSITE" id="PS50880"/>
    </source>
</evidence>
<evidence type="ECO:0000256" key="2">
    <source>
        <dbReference type="ARBA" id="ARBA00022515"/>
    </source>
</evidence>
<proteinExistence type="inferred from homology"/>
<dbReference type="InterPro" id="IPR034154">
    <property type="entry name" value="TOPRIM_DnaG/twinkle"/>
</dbReference>
<dbReference type="GO" id="GO:0008143">
    <property type="term" value="F:poly(A) binding"/>
    <property type="evidence" value="ECO:0007669"/>
    <property type="project" value="InterPro"/>
</dbReference>
<dbReference type="PANTHER" id="PTHR30313">
    <property type="entry name" value="DNA PRIMASE"/>
    <property type="match status" value="1"/>
</dbReference>
<keyword evidence="4 9" id="KW-0548">Nucleotidyltransferase</keyword>
<keyword evidence="2 9" id="KW-0639">Primosome</keyword>
<dbReference type="SUPFAM" id="SSF56731">
    <property type="entry name" value="DNA primase core"/>
    <property type="match status" value="1"/>
</dbReference>
<comment type="catalytic activity">
    <reaction evidence="9">
        <text>ssDNA + n NTP = ssDNA/pppN(pN)n-1 hybrid + (n-1) diphosphate.</text>
        <dbReference type="EC" id="2.7.7.101"/>
    </reaction>
</comment>
<evidence type="ECO:0000256" key="8">
    <source>
        <dbReference type="ARBA" id="ARBA00023163"/>
    </source>
</evidence>
<dbReference type="GO" id="GO:0006269">
    <property type="term" value="P:DNA replication, synthesis of primer"/>
    <property type="evidence" value="ECO:0007669"/>
    <property type="project" value="UniProtKB-UniRule"/>
</dbReference>
<dbReference type="HAMAP" id="MF_00007">
    <property type="entry name" value="DNA_primase_DnaG_arc"/>
    <property type="match status" value="1"/>
</dbReference>